<dbReference type="AlphaFoldDB" id="A0A8D2DXS7"/>
<reference evidence="2" key="2">
    <citation type="submission" date="2025-09" db="UniProtKB">
        <authorList>
            <consortium name="Ensembl"/>
        </authorList>
    </citation>
    <scope>IDENTIFICATION</scope>
</reference>
<gene>
    <name evidence="2" type="primary">C16orf82</name>
</gene>
<dbReference type="PANTHER" id="PTHR40139:SF1">
    <property type="entry name" value="PROTEIN TNT"/>
    <property type="match status" value="1"/>
</dbReference>
<dbReference type="Ensembl" id="ENSSVLT00005036760.1">
    <property type="protein sequence ID" value="ENSSVLP00005033166.1"/>
    <property type="gene ID" value="ENSSVLG00005025969.1"/>
</dbReference>
<feature type="compositionally biased region" description="Pro residues" evidence="1">
    <location>
        <begin position="1"/>
        <end position="11"/>
    </location>
</feature>
<feature type="region of interest" description="Disordered" evidence="1">
    <location>
        <begin position="1"/>
        <end position="150"/>
    </location>
</feature>
<feature type="compositionally biased region" description="Polar residues" evidence="1">
    <location>
        <begin position="56"/>
        <end position="70"/>
    </location>
</feature>
<dbReference type="InterPro" id="IPR031520">
    <property type="entry name" value="DUF4694"/>
</dbReference>
<dbReference type="OrthoDB" id="9634429at2759"/>
<reference evidence="2" key="1">
    <citation type="submission" date="2025-08" db="UniProtKB">
        <authorList>
            <consortium name="Ensembl"/>
        </authorList>
    </citation>
    <scope>IDENTIFICATION</scope>
</reference>
<keyword evidence="3" id="KW-1185">Reference proteome</keyword>
<sequence length="150" mass="15639">MDKPIPLPPAFPKEKEGGPSAWNAQRPEPGLQSRSLEPGHPQPRHAGAAWEPLRGSGSTLGKPRSSTSLERSMRQPGPEEGSNASLLSSGYRGDTEASSASLPGSRVLQPNRRPHAQAGSVQGSTTHAPSPLKSRRSGGGHSTEQAGGQE</sequence>
<evidence type="ECO:0000313" key="3">
    <source>
        <dbReference type="Proteomes" id="UP000694564"/>
    </source>
</evidence>
<proteinExistence type="predicted"/>
<dbReference type="GeneTree" id="ENSGT00390000001471"/>
<dbReference type="Pfam" id="PF15765">
    <property type="entry name" value="DUF4694"/>
    <property type="match status" value="1"/>
</dbReference>
<dbReference type="PANTHER" id="PTHR40139">
    <property type="entry name" value="PROTEIN TNT"/>
    <property type="match status" value="1"/>
</dbReference>
<dbReference type="Proteomes" id="UP000694564">
    <property type="component" value="Chromosome 18"/>
</dbReference>
<evidence type="ECO:0000256" key="1">
    <source>
        <dbReference type="SAM" id="MobiDB-lite"/>
    </source>
</evidence>
<feature type="compositionally biased region" description="Polar residues" evidence="1">
    <location>
        <begin position="119"/>
        <end position="128"/>
    </location>
</feature>
<protein>
    <submittedName>
        <fullName evidence="2">Chromosome 16 open reading frame 82</fullName>
    </submittedName>
</protein>
<organism evidence="2 3">
    <name type="scientific">Sciurus vulgaris</name>
    <name type="common">Eurasian red squirrel</name>
    <dbReference type="NCBI Taxonomy" id="55149"/>
    <lineage>
        <taxon>Eukaryota</taxon>
        <taxon>Metazoa</taxon>
        <taxon>Chordata</taxon>
        <taxon>Craniata</taxon>
        <taxon>Vertebrata</taxon>
        <taxon>Euteleostomi</taxon>
        <taxon>Mammalia</taxon>
        <taxon>Eutheria</taxon>
        <taxon>Euarchontoglires</taxon>
        <taxon>Glires</taxon>
        <taxon>Rodentia</taxon>
        <taxon>Sciuromorpha</taxon>
        <taxon>Sciuridae</taxon>
        <taxon>Sciurinae</taxon>
        <taxon>Sciurini</taxon>
        <taxon>Sciurus</taxon>
    </lineage>
</organism>
<name>A0A8D2DXS7_SCIVU</name>
<evidence type="ECO:0000313" key="2">
    <source>
        <dbReference type="Ensembl" id="ENSSVLP00005033166.1"/>
    </source>
</evidence>
<accession>A0A8D2DXS7</accession>